<dbReference type="GeneID" id="54572910"/>
<dbReference type="Proteomes" id="UP000800094">
    <property type="component" value="Unassembled WGS sequence"/>
</dbReference>
<proteinExistence type="predicted"/>
<protein>
    <submittedName>
        <fullName evidence="1">Uncharacterized protein</fullName>
    </submittedName>
</protein>
<evidence type="ECO:0000313" key="1">
    <source>
        <dbReference type="EMBL" id="KAF2243094.1"/>
    </source>
</evidence>
<reference evidence="1" key="1">
    <citation type="journal article" date="2020" name="Stud. Mycol.">
        <title>101 Dothideomycetes genomes: a test case for predicting lifestyles and emergence of pathogens.</title>
        <authorList>
            <person name="Haridas S."/>
            <person name="Albert R."/>
            <person name="Binder M."/>
            <person name="Bloem J."/>
            <person name="Labutti K."/>
            <person name="Salamov A."/>
            <person name="Andreopoulos B."/>
            <person name="Baker S."/>
            <person name="Barry K."/>
            <person name="Bills G."/>
            <person name="Bluhm B."/>
            <person name="Cannon C."/>
            <person name="Castanera R."/>
            <person name="Culley D."/>
            <person name="Daum C."/>
            <person name="Ezra D."/>
            <person name="Gonzalez J."/>
            <person name="Henrissat B."/>
            <person name="Kuo A."/>
            <person name="Liang C."/>
            <person name="Lipzen A."/>
            <person name="Lutzoni F."/>
            <person name="Magnuson J."/>
            <person name="Mondo S."/>
            <person name="Nolan M."/>
            <person name="Ohm R."/>
            <person name="Pangilinan J."/>
            <person name="Park H.-J."/>
            <person name="Ramirez L."/>
            <person name="Alfaro M."/>
            <person name="Sun H."/>
            <person name="Tritt A."/>
            <person name="Yoshinaga Y."/>
            <person name="Zwiers L.-H."/>
            <person name="Turgeon B."/>
            <person name="Goodwin S."/>
            <person name="Spatafora J."/>
            <person name="Crous P."/>
            <person name="Grigoriev I."/>
        </authorList>
    </citation>
    <scope>NUCLEOTIDE SEQUENCE</scope>
    <source>
        <strain evidence="1">CBS 122368</strain>
    </source>
</reference>
<dbReference type="AlphaFoldDB" id="A0A6A6HY02"/>
<sequence length="242" mass="27271">MAIRSAALLRRHHMTTTGTVIRNDAEDDYDFTPSVYIKIRAVSGTELLRRYNALGSRVSLCLPDSDALTTTWSDDYRLRMEVPAIHEALLRMATSSKARPTCNRYKIRRFAKCSGRCDSGIRRTSTSLTPATSRRARRVALNDALRLGTEPFSCSYRQQDRSGHVPCVATVPRHRFICIASDDAISTATLDTDIARCNIPTPSFPQNSDLRLVWYILGSQRPLGWPRQHRFCASTPPLASRR</sequence>
<evidence type="ECO:0000313" key="2">
    <source>
        <dbReference type="Proteomes" id="UP000800094"/>
    </source>
</evidence>
<dbReference type="EMBL" id="ML987206">
    <property type="protein sequence ID" value="KAF2243094.1"/>
    <property type="molecule type" value="Genomic_DNA"/>
</dbReference>
<organism evidence="1 2">
    <name type="scientific">Trematosphaeria pertusa</name>
    <dbReference type="NCBI Taxonomy" id="390896"/>
    <lineage>
        <taxon>Eukaryota</taxon>
        <taxon>Fungi</taxon>
        <taxon>Dikarya</taxon>
        <taxon>Ascomycota</taxon>
        <taxon>Pezizomycotina</taxon>
        <taxon>Dothideomycetes</taxon>
        <taxon>Pleosporomycetidae</taxon>
        <taxon>Pleosporales</taxon>
        <taxon>Massarineae</taxon>
        <taxon>Trematosphaeriaceae</taxon>
        <taxon>Trematosphaeria</taxon>
    </lineage>
</organism>
<keyword evidence="2" id="KW-1185">Reference proteome</keyword>
<name>A0A6A6HY02_9PLEO</name>
<dbReference type="RefSeq" id="XP_033678098.1">
    <property type="nucleotide sequence ID" value="XM_033819580.1"/>
</dbReference>
<accession>A0A6A6HY02</accession>
<gene>
    <name evidence="1" type="ORF">BU26DRAFT_126417</name>
</gene>